<dbReference type="Gene3D" id="2.40.30.110">
    <property type="entry name" value="Aminomethyltransferase beta-barrel domains"/>
    <property type="match status" value="1"/>
</dbReference>
<dbReference type="Pfam" id="PF08669">
    <property type="entry name" value="GCV_T_C"/>
    <property type="match status" value="1"/>
</dbReference>
<dbReference type="Gene3D" id="3.30.70.1400">
    <property type="entry name" value="Aminomethyltransferase beta-barrel domains"/>
    <property type="match status" value="1"/>
</dbReference>
<dbReference type="GO" id="GO:0005829">
    <property type="term" value="C:cytosol"/>
    <property type="evidence" value="ECO:0007669"/>
    <property type="project" value="TreeGrafter"/>
</dbReference>
<evidence type="ECO:0000256" key="3">
    <source>
        <dbReference type="ARBA" id="ARBA00022576"/>
    </source>
</evidence>
<evidence type="ECO:0000259" key="8">
    <source>
        <dbReference type="Pfam" id="PF08669"/>
    </source>
</evidence>
<dbReference type="NCBIfam" id="TIGR00528">
    <property type="entry name" value="gcvT"/>
    <property type="match status" value="1"/>
</dbReference>
<evidence type="ECO:0000256" key="4">
    <source>
        <dbReference type="ARBA" id="ARBA00022679"/>
    </source>
</evidence>
<dbReference type="GO" id="GO:0005960">
    <property type="term" value="C:glycine cleavage complex"/>
    <property type="evidence" value="ECO:0007669"/>
    <property type="project" value="InterPro"/>
</dbReference>
<feature type="domain" description="Aminomethyltransferase C-terminal" evidence="8">
    <location>
        <begin position="255"/>
        <end position="333"/>
    </location>
</feature>
<dbReference type="PANTHER" id="PTHR43757">
    <property type="entry name" value="AMINOMETHYLTRANSFERASE"/>
    <property type="match status" value="1"/>
</dbReference>
<evidence type="ECO:0000256" key="5">
    <source>
        <dbReference type="ARBA" id="ARBA00031395"/>
    </source>
</evidence>
<dbReference type="GO" id="GO:0006546">
    <property type="term" value="P:glycine catabolic process"/>
    <property type="evidence" value="ECO:0007669"/>
    <property type="project" value="InterPro"/>
</dbReference>
<dbReference type="SUPFAM" id="SSF103025">
    <property type="entry name" value="Folate-binding domain"/>
    <property type="match status" value="1"/>
</dbReference>
<accession>A0A381S1Y3</accession>
<dbReference type="GO" id="GO:0008483">
    <property type="term" value="F:transaminase activity"/>
    <property type="evidence" value="ECO:0007669"/>
    <property type="project" value="UniProtKB-KW"/>
</dbReference>
<dbReference type="PIRSF" id="PIRSF006487">
    <property type="entry name" value="GcvT"/>
    <property type="match status" value="1"/>
</dbReference>
<dbReference type="FunFam" id="3.30.70.1400:FF:000001">
    <property type="entry name" value="Aminomethyltransferase"/>
    <property type="match status" value="1"/>
</dbReference>
<dbReference type="InterPro" id="IPR013977">
    <property type="entry name" value="GcvT_C"/>
</dbReference>
<dbReference type="SUPFAM" id="SSF101790">
    <property type="entry name" value="Aminomethyltransferase beta-barrel domain"/>
    <property type="match status" value="1"/>
</dbReference>
<evidence type="ECO:0000256" key="6">
    <source>
        <dbReference type="ARBA" id="ARBA00047665"/>
    </source>
</evidence>
<dbReference type="Pfam" id="PF01571">
    <property type="entry name" value="GCV_T"/>
    <property type="match status" value="1"/>
</dbReference>
<dbReference type="NCBIfam" id="NF001567">
    <property type="entry name" value="PRK00389.1"/>
    <property type="match status" value="1"/>
</dbReference>
<sequence length="339" mass="37857">MPIYYTSIIQEHNSVRNNAGLFDVSHMGEFHLSGPDSESFLQKMTVNDVGQLYEGRAQYSAMCYDSGGIVDDLLIYKKENGYMLVVNATNRKKDYQWLYSNLGKNVHLEDHSDEMSLIAIQGPKSRNILQRIVSSDLSDIAFYHFIEYDRIAGTTAMIARTGYTGELGYEIYAKTNSIVLIWDALMDLGEKDGLVPTGLGCRDTLRMEMKYVLYGNDIDENTSPVEAGLSWIIKQDKGDFIGRGAIIEKMENSDRKLVCFTMKELAIPRRGFVILKNDNEIGIVTSGTMSPSLEKGIGMGYVTLPHHTPGTEIMVNIRGQNKSAIIAESPLYKNGTATK</sequence>
<keyword evidence="3" id="KW-0032">Aminotransferase</keyword>
<dbReference type="EMBL" id="UINC01002571">
    <property type="protein sequence ID" value="SUZ98092.1"/>
    <property type="molecule type" value="Genomic_DNA"/>
</dbReference>
<dbReference type="FunFam" id="2.40.30.110:FF:000003">
    <property type="entry name" value="Aminomethyltransferase"/>
    <property type="match status" value="1"/>
</dbReference>
<evidence type="ECO:0000259" key="7">
    <source>
        <dbReference type="Pfam" id="PF01571"/>
    </source>
</evidence>
<comment type="similarity">
    <text evidence="1">Belongs to the GcvT family.</text>
</comment>
<keyword evidence="4" id="KW-0808">Transferase</keyword>
<dbReference type="InterPro" id="IPR028896">
    <property type="entry name" value="GcvT/YgfZ/DmdA"/>
</dbReference>
<dbReference type="EC" id="2.1.2.10" evidence="2"/>
<reference evidence="9" key="1">
    <citation type="submission" date="2018-05" db="EMBL/GenBank/DDBJ databases">
        <authorList>
            <person name="Lanie J.A."/>
            <person name="Ng W.-L."/>
            <person name="Kazmierczak K.M."/>
            <person name="Andrzejewski T.M."/>
            <person name="Davidsen T.M."/>
            <person name="Wayne K.J."/>
            <person name="Tettelin H."/>
            <person name="Glass J.I."/>
            <person name="Rusch D."/>
            <person name="Podicherti R."/>
            <person name="Tsui H.-C.T."/>
            <person name="Winkler M.E."/>
        </authorList>
    </citation>
    <scope>NUCLEOTIDE SEQUENCE</scope>
</reference>
<dbReference type="InterPro" id="IPR006222">
    <property type="entry name" value="GCVT_N"/>
</dbReference>
<dbReference type="GO" id="GO:0004047">
    <property type="term" value="F:aminomethyltransferase activity"/>
    <property type="evidence" value="ECO:0007669"/>
    <property type="project" value="UniProtKB-EC"/>
</dbReference>
<dbReference type="Gene3D" id="3.30.1360.120">
    <property type="entry name" value="Probable tRNA modification gtpase trme, domain 1"/>
    <property type="match status" value="1"/>
</dbReference>
<dbReference type="InterPro" id="IPR027266">
    <property type="entry name" value="TrmE/GcvT-like"/>
</dbReference>
<evidence type="ECO:0000313" key="9">
    <source>
        <dbReference type="EMBL" id="SUZ98092.1"/>
    </source>
</evidence>
<evidence type="ECO:0000256" key="2">
    <source>
        <dbReference type="ARBA" id="ARBA00012616"/>
    </source>
</evidence>
<dbReference type="InterPro" id="IPR029043">
    <property type="entry name" value="GcvT/YgfZ_C"/>
</dbReference>
<proteinExistence type="inferred from homology"/>
<dbReference type="Gene3D" id="4.10.1250.10">
    <property type="entry name" value="Aminomethyltransferase fragment"/>
    <property type="match status" value="1"/>
</dbReference>
<evidence type="ECO:0000256" key="1">
    <source>
        <dbReference type="ARBA" id="ARBA00008609"/>
    </source>
</evidence>
<feature type="domain" description="GCVT N-terminal" evidence="7">
    <location>
        <begin position="1"/>
        <end position="237"/>
    </location>
</feature>
<comment type="catalytic activity">
    <reaction evidence="6">
        <text>N(6)-[(R)-S(8)-aminomethyldihydrolipoyl]-L-lysyl-[protein] + (6S)-5,6,7,8-tetrahydrofolate = N(6)-[(R)-dihydrolipoyl]-L-lysyl-[protein] + (6R)-5,10-methylene-5,6,7,8-tetrahydrofolate + NH4(+)</text>
        <dbReference type="Rhea" id="RHEA:16945"/>
        <dbReference type="Rhea" id="RHEA-COMP:10475"/>
        <dbReference type="Rhea" id="RHEA-COMP:10492"/>
        <dbReference type="ChEBI" id="CHEBI:15636"/>
        <dbReference type="ChEBI" id="CHEBI:28938"/>
        <dbReference type="ChEBI" id="CHEBI:57453"/>
        <dbReference type="ChEBI" id="CHEBI:83100"/>
        <dbReference type="ChEBI" id="CHEBI:83143"/>
        <dbReference type="EC" id="2.1.2.10"/>
    </reaction>
</comment>
<dbReference type="InterPro" id="IPR006223">
    <property type="entry name" value="GcvT"/>
</dbReference>
<gene>
    <name evidence="9" type="ORF">METZ01_LOCUS50946</name>
</gene>
<dbReference type="AlphaFoldDB" id="A0A381S1Y3"/>
<dbReference type="PANTHER" id="PTHR43757:SF2">
    <property type="entry name" value="AMINOMETHYLTRANSFERASE, MITOCHONDRIAL"/>
    <property type="match status" value="1"/>
</dbReference>
<protein>
    <recommendedName>
        <fullName evidence="2">aminomethyltransferase</fullName>
        <ecNumber evidence="2">2.1.2.10</ecNumber>
    </recommendedName>
    <alternativeName>
        <fullName evidence="5">Glycine cleavage system T protein</fullName>
    </alternativeName>
</protein>
<name>A0A381S1Y3_9ZZZZ</name>
<organism evidence="9">
    <name type="scientific">marine metagenome</name>
    <dbReference type="NCBI Taxonomy" id="408172"/>
    <lineage>
        <taxon>unclassified sequences</taxon>
        <taxon>metagenomes</taxon>
        <taxon>ecological metagenomes</taxon>
    </lineage>
</organism>